<name>A0A401QDX9_SCYTO</name>
<evidence type="ECO:0000313" key="5">
    <source>
        <dbReference type="EMBL" id="GCB83563.1"/>
    </source>
</evidence>
<dbReference type="SUPFAM" id="SSF117839">
    <property type="entry name" value="WWE domain"/>
    <property type="match status" value="1"/>
</dbReference>
<protein>
    <recommendedName>
        <fullName evidence="4">WWE domain-containing protein</fullName>
    </recommendedName>
</protein>
<keyword evidence="2" id="KW-0539">Nucleus</keyword>
<dbReference type="STRING" id="75743.A0A401QDX9"/>
<dbReference type="OrthoDB" id="6133115at2759"/>
<comment type="subcellular location">
    <subcellularLocation>
        <location evidence="1">Nucleus</location>
    </subcellularLocation>
</comment>
<accession>A0A401QDX9</accession>
<dbReference type="InterPro" id="IPR051712">
    <property type="entry name" value="ARTD-AVP"/>
</dbReference>
<comment type="similarity">
    <text evidence="3">Belongs to the ARTD/PARP family.</text>
</comment>
<dbReference type="PANTHER" id="PTHR45740:SF7">
    <property type="entry name" value="PROTEIN MONO-ADP-RIBOSYLTRANSFERASE TIPARP"/>
    <property type="match status" value="1"/>
</dbReference>
<dbReference type="AlphaFoldDB" id="A0A401QDX9"/>
<evidence type="ECO:0000256" key="1">
    <source>
        <dbReference type="ARBA" id="ARBA00004123"/>
    </source>
</evidence>
<reference evidence="5 6" key="1">
    <citation type="journal article" date="2018" name="Nat. Ecol. Evol.">
        <title>Shark genomes provide insights into elasmobranch evolution and the origin of vertebrates.</title>
        <authorList>
            <person name="Hara Y"/>
            <person name="Yamaguchi K"/>
            <person name="Onimaru K"/>
            <person name="Kadota M"/>
            <person name="Koyanagi M"/>
            <person name="Keeley SD"/>
            <person name="Tatsumi K"/>
            <person name="Tanaka K"/>
            <person name="Motone F"/>
            <person name="Kageyama Y"/>
            <person name="Nozu R"/>
            <person name="Adachi N"/>
            <person name="Nishimura O"/>
            <person name="Nakagawa R"/>
            <person name="Tanegashima C"/>
            <person name="Kiyatake I"/>
            <person name="Matsumoto R"/>
            <person name="Murakumo K"/>
            <person name="Nishida K"/>
            <person name="Terakita A"/>
            <person name="Kuratani S"/>
            <person name="Sato K"/>
            <person name="Hyodo S Kuraku.S."/>
        </authorList>
    </citation>
    <scope>NUCLEOTIDE SEQUENCE [LARGE SCALE GENOMIC DNA]</scope>
</reference>
<keyword evidence="6" id="KW-1185">Reference proteome</keyword>
<dbReference type="GO" id="GO:1990404">
    <property type="term" value="F:NAD+-protein mono-ADP-ribosyltransferase activity"/>
    <property type="evidence" value="ECO:0007669"/>
    <property type="project" value="TreeGrafter"/>
</dbReference>
<organism evidence="5 6">
    <name type="scientific">Scyliorhinus torazame</name>
    <name type="common">Cloudy catshark</name>
    <name type="synonym">Catulus torazame</name>
    <dbReference type="NCBI Taxonomy" id="75743"/>
    <lineage>
        <taxon>Eukaryota</taxon>
        <taxon>Metazoa</taxon>
        <taxon>Chordata</taxon>
        <taxon>Craniata</taxon>
        <taxon>Vertebrata</taxon>
        <taxon>Chondrichthyes</taxon>
        <taxon>Elasmobranchii</taxon>
        <taxon>Galeomorphii</taxon>
        <taxon>Galeoidea</taxon>
        <taxon>Carcharhiniformes</taxon>
        <taxon>Scyliorhinidae</taxon>
        <taxon>Scyliorhinus</taxon>
    </lineage>
</organism>
<evidence type="ECO:0000259" key="4">
    <source>
        <dbReference type="PROSITE" id="PS50918"/>
    </source>
</evidence>
<comment type="caution">
    <text evidence="5">The sequence shown here is derived from an EMBL/GenBank/DDBJ whole genome shotgun (WGS) entry which is preliminary data.</text>
</comment>
<dbReference type="GO" id="GO:0003950">
    <property type="term" value="F:NAD+ poly-ADP-ribosyltransferase activity"/>
    <property type="evidence" value="ECO:0007669"/>
    <property type="project" value="TreeGrafter"/>
</dbReference>
<dbReference type="Gene3D" id="3.30.720.50">
    <property type="match status" value="1"/>
</dbReference>
<feature type="domain" description="WWE" evidence="4">
    <location>
        <begin position="15"/>
        <end position="93"/>
    </location>
</feature>
<evidence type="ECO:0000256" key="3">
    <source>
        <dbReference type="ARBA" id="ARBA00024347"/>
    </source>
</evidence>
<dbReference type="Proteomes" id="UP000288216">
    <property type="component" value="Unassembled WGS sequence"/>
</dbReference>
<dbReference type="InterPro" id="IPR037197">
    <property type="entry name" value="WWE_dom_sf"/>
</dbReference>
<dbReference type="PANTHER" id="PTHR45740">
    <property type="entry name" value="POLY [ADP-RIBOSE] POLYMERASE"/>
    <property type="match status" value="1"/>
</dbReference>
<dbReference type="Gene3D" id="3.90.228.10">
    <property type="match status" value="1"/>
</dbReference>
<dbReference type="InterPro" id="IPR004170">
    <property type="entry name" value="WWE_dom"/>
</dbReference>
<evidence type="ECO:0000256" key="2">
    <source>
        <dbReference type="ARBA" id="ARBA00023242"/>
    </source>
</evidence>
<evidence type="ECO:0000313" key="6">
    <source>
        <dbReference type="Proteomes" id="UP000288216"/>
    </source>
</evidence>
<proteinExistence type="inferred from homology"/>
<sequence length="195" mass="23278">MTIEDEAFDRLRRLSISDVDPFDIFCTTWKYYWRDTFDWKEYSQSLSQYFEEGLPQGFAVRYFMINESQGYKVDLHARYQQNTTSGTKRTIRKRPLFQSIVTLQPYLKTLSGSSLSDATVRVPAQPLSQDCERSYPETWIPMDPSLDFIKVPVQLEDKAYRVVYNLFHKTMSETKFVILHIFRVQNQFLWDKYAR</sequence>
<dbReference type="Pfam" id="PF02825">
    <property type="entry name" value="WWE"/>
    <property type="match status" value="1"/>
</dbReference>
<gene>
    <name evidence="5" type="ORF">scyTo_0024076</name>
</gene>
<dbReference type="OMA" id="MINESQG"/>
<dbReference type="GO" id="GO:0005634">
    <property type="term" value="C:nucleus"/>
    <property type="evidence" value="ECO:0007669"/>
    <property type="project" value="UniProtKB-SubCell"/>
</dbReference>
<dbReference type="EMBL" id="BFAA01038827">
    <property type="protein sequence ID" value="GCB83563.1"/>
    <property type="molecule type" value="Genomic_DNA"/>
</dbReference>
<dbReference type="PROSITE" id="PS50918">
    <property type="entry name" value="WWE"/>
    <property type="match status" value="1"/>
</dbReference>